<organism evidence="1">
    <name type="scientific">Amphimedon queenslandica</name>
    <name type="common">Sponge</name>
    <dbReference type="NCBI Taxonomy" id="400682"/>
    <lineage>
        <taxon>Eukaryota</taxon>
        <taxon>Metazoa</taxon>
        <taxon>Porifera</taxon>
        <taxon>Demospongiae</taxon>
        <taxon>Heteroscleromorpha</taxon>
        <taxon>Haplosclerida</taxon>
        <taxon>Niphatidae</taxon>
        <taxon>Amphimedon</taxon>
    </lineage>
</organism>
<dbReference type="AlphaFoldDB" id="A0A1X7SXU8"/>
<protein>
    <submittedName>
        <fullName evidence="1">Uncharacterized protein</fullName>
    </submittedName>
</protein>
<sequence>LKLASLEALGASSEAYNSLLPSLLMRKLPSELCLNISRRISEDTWNLDNLMNVLSDELKAKEWATQKLRSGSDTSHSHGYNNHKIKLQLLLQLYFVVIVASHICQKHVGRLAIQKQEGTFFKKADATFA</sequence>
<accession>A0A1X7SXU8</accession>
<name>A0A1X7SXU8_AMPQE</name>
<dbReference type="EnsemblMetazoa" id="Aqu2.1.06982_001">
    <property type="protein sequence ID" value="Aqu2.1.06982_001"/>
    <property type="gene ID" value="Aqu2.1.06982"/>
</dbReference>
<evidence type="ECO:0000313" key="1">
    <source>
        <dbReference type="EnsemblMetazoa" id="Aqu2.1.06982_001"/>
    </source>
</evidence>
<reference evidence="1" key="1">
    <citation type="submission" date="2017-05" db="UniProtKB">
        <authorList>
            <consortium name="EnsemblMetazoa"/>
        </authorList>
    </citation>
    <scope>IDENTIFICATION</scope>
</reference>
<proteinExistence type="predicted"/>
<dbReference type="InParanoid" id="A0A1X7SXU8"/>